<dbReference type="PROSITE" id="PS00799">
    <property type="entry name" value="GRANULINS"/>
    <property type="match status" value="1"/>
</dbReference>
<proteinExistence type="inferred from homology"/>
<dbReference type="Proteomes" id="UP000261340">
    <property type="component" value="Unplaced"/>
</dbReference>
<feature type="domain" description="Granulins" evidence="5">
    <location>
        <begin position="74"/>
        <end position="87"/>
    </location>
</feature>
<evidence type="ECO:0000313" key="6">
    <source>
        <dbReference type="Ensembl" id="ENSACIP00000016718.1"/>
    </source>
</evidence>
<evidence type="ECO:0000313" key="7">
    <source>
        <dbReference type="Proteomes" id="UP000261340"/>
    </source>
</evidence>
<dbReference type="GeneTree" id="ENSGT00470000042293"/>
<dbReference type="InterPro" id="IPR037277">
    <property type="entry name" value="Granulin_sf"/>
</dbReference>
<evidence type="ECO:0000256" key="2">
    <source>
        <dbReference type="ARBA" id="ARBA00010093"/>
    </source>
</evidence>
<dbReference type="Gene3D" id="2.10.25.160">
    <property type="entry name" value="Granulin"/>
    <property type="match status" value="2"/>
</dbReference>
<dbReference type="PANTHER" id="PTHR12274">
    <property type="entry name" value="GRANULIN"/>
    <property type="match status" value="1"/>
</dbReference>
<keyword evidence="7" id="KW-1185">Reference proteome</keyword>
<reference evidence="6" key="1">
    <citation type="submission" date="2025-08" db="UniProtKB">
        <authorList>
            <consortium name="Ensembl"/>
        </authorList>
    </citation>
    <scope>IDENTIFICATION</scope>
</reference>
<organism evidence="6 7">
    <name type="scientific">Amphilophus citrinellus</name>
    <name type="common">Midas cichlid</name>
    <name type="synonym">Cichlasoma citrinellum</name>
    <dbReference type="NCBI Taxonomy" id="61819"/>
    <lineage>
        <taxon>Eukaryota</taxon>
        <taxon>Metazoa</taxon>
        <taxon>Chordata</taxon>
        <taxon>Craniata</taxon>
        <taxon>Vertebrata</taxon>
        <taxon>Euteleostomi</taxon>
        <taxon>Actinopterygii</taxon>
        <taxon>Neopterygii</taxon>
        <taxon>Teleostei</taxon>
        <taxon>Neoteleostei</taxon>
        <taxon>Acanthomorphata</taxon>
        <taxon>Ovalentaria</taxon>
        <taxon>Cichlomorphae</taxon>
        <taxon>Cichliformes</taxon>
        <taxon>Cichlidae</taxon>
        <taxon>New World cichlids</taxon>
        <taxon>Cichlasomatinae</taxon>
        <taxon>Heroini</taxon>
        <taxon>Amphilophus</taxon>
    </lineage>
</organism>
<evidence type="ECO:0000256" key="4">
    <source>
        <dbReference type="ARBA" id="ARBA00023157"/>
    </source>
</evidence>
<dbReference type="Ensembl" id="ENSACIT00000017169.1">
    <property type="protein sequence ID" value="ENSACIP00000016718.1"/>
    <property type="gene ID" value="ENSACIG00000012938.1"/>
</dbReference>
<dbReference type="InterPro" id="IPR000118">
    <property type="entry name" value="Granulin"/>
</dbReference>
<evidence type="ECO:0000256" key="3">
    <source>
        <dbReference type="ARBA" id="ARBA00022525"/>
    </source>
</evidence>
<sequence>MSVGSVLQGVTAQICFLLSGRLLFRSHPLLPCRHRVRPVPHRCDKSTTCPGKSTCCKTASGGWACCPLSQAVCCDDHVHCCPHSKVCNLAAETCDDPFGFSPPLSWLTKVPALTSEAQDEKCDEKTRCPWGSTCCKKNSGQWACCPLPLLC</sequence>
<protein>
    <submittedName>
        <fullName evidence="6">Granulin b</fullName>
    </submittedName>
</protein>
<dbReference type="SUPFAM" id="SSF57277">
    <property type="entry name" value="Granulin repeat"/>
    <property type="match status" value="2"/>
</dbReference>
<keyword evidence="3" id="KW-0964">Secreted</keyword>
<comment type="similarity">
    <text evidence="2">Belongs to the granulin family.</text>
</comment>
<comment type="subcellular location">
    <subcellularLocation>
        <location evidence="1">Secreted</location>
    </subcellularLocation>
</comment>
<evidence type="ECO:0000256" key="1">
    <source>
        <dbReference type="ARBA" id="ARBA00004613"/>
    </source>
</evidence>
<dbReference type="Pfam" id="PF00396">
    <property type="entry name" value="Granulin"/>
    <property type="match status" value="1"/>
</dbReference>
<dbReference type="AlphaFoldDB" id="A0A3Q0S496"/>
<dbReference type="GO" id="GO:0005576">
    <property type="term" value="C:extracellular region"/>
    <property type="evidence" value="ECO:0007669"/>
    <property type="project" value="UniProtKB-SubCell"/>
</dbReference>
<dbReference type="SMART" id="SM00277">
    <property type="entry name" value="GRAN"/>
    <property type="match status" value="1"/>
</dbReference>
<dbReference type="InterPro" id="IPR039036">
    <property type="entry name" value="Granulin_fam"/>
</dbReference>
<reference evidence="6" key="2">
    <citation type="submission" date="2025-09" db="UniProtKB">
        <authorList>
            <consortium name="Ensembl"/>
        </authorList>
    </citation>
    <scope>IDENTIFICATION</scope>
</reference>
<dbReference type="PANTHER" id="PTHR12274:SF3">
    <property type="entry name" value="PROGRANULIN"/>
    <property type="match status" value="1"/>
</dbReference>
<name>A0A3Q0S496_AMPCI</name>
<evidence type="ECO:0000259" key="5">
    <source>
        <dbReference type="PROSITE" id="PS00799"/>
    </source>
</evidence>
<accession>A0A3Q0S496</accession>
<keyword evidence="4" id="KW-1015">Disulfide bond</keyword>